<dbReference type="GO" id="GO:0016787">
    <property type="term" value="F:hydrolase activity"/>
    <property type="evidence" value="ECO:0007669"/>
    <property type="project" value="UniProtKB-KW"/>
</dbReference>
<evidence type="ECO:0000256" key="1">
    <source>
        <dbReference type="ARBA" id="ARBA00005250"/>
    </source>
</evidence>
<accession>A0A418WG99</accession>
<gene>
    <name evidence="3" type="ORF">D3874_19720</name>
</gene>
<keyword evidence="4" id="KW-1185">Reference proteome</keyword>
<dbReference type="SMART" id="SM00849">
    <property type="entry name" value="Lactamase_B"/>
    <property type="match status" value="1"/>
</dbReference>
<comment type="caution">
    <text evidence="3">The sequence shown here is derived from an EMBL/GenBank/DDBJ whole genome shotgun (WGS) entry which is preliminary data.</text>
</comment>
<dbReference type="CDD" id="cd16282">
    <property type="entry name" value="metallo-hydrolase-like_MBL-fold"/>
    <property type="match status" value="1"/>
</dbReference>
<dbReference type="PANTHER" id="PTHR42951">
    <property type="entry name" value="METALLO-BETA-LACTAMASE DOMAIN-CONTAINING"/>
    <property type="match status" value="1"/>
</dbReference>
<dbReference type="InterPro" id="IPR036866">
    <property type="entry name" value="RibonucZ/Hydroxyglut_hydro"/>
</dbReference>
<organism evidence="3 4">
    <name type="scientific">Oleomonas cavernae</name>
    <dbReference type="NCBI Taxonomy" id="2320859"/>
    <lineage>
        <taxon>Bacteria</taxon>
        <taxon>Pseudomonadati</taxon>
        <taxon>Pseudomonadota</taxon>
        <taxon>Alphaproteobacteria</taxon>
        <taxon>Acetobacterales</taxon>
        <taxon>Acetobacteraceae</taxon>
        <taxon>Oleomonas</taxon>
    </lineage>
</organism>
<proteinExistence type="inferred from homology"/>
<feature type="domain" description="Metallo-beta-lactamase" evidence="2">
    <location>
        <begin position="28"/>
        <end position="227"/>
    </location>
</feature>
<keyword evidence="3" id="KW-0378">Hydrolase</keyword>
<dbReference type="EMBL" id="QYUK01000011">
    <property type="protein sequence ID" value="RJF88929.1"/>
    <property type="molecule type" value="Genomic_DNA"/>
</dbReference>
<comment type="similarity">
    <text evidence="1">Belongs to the metallo-beta-lactamase superfamily. Class-B beta-lactamase family.</text>
</comment>
<evidence type="ECO:0000313" key="4">
    <source>
        <dbReference type="Proteomes" id="UP000284605"/>
    </source>
</evidence>
<sequence>MAETYRRGLHGLGDGLFAWLQPDGGWGWSNAGLITDGDEAILIDTLFDMTLTREMLAAMRDAVPAAANIGTVVNTHANGDHCWGNALVDGAQIVASRASAEEMAEVPPAMLASMLAAADQMGPLGDYLKTIFGSFDFAGIEERAPTRTFCERCTLTVGNRRIECIEVGPAHTKGDIIVHVPDARTVFTGDILFANGHPVMWAGPVGNWIAACDHIIGLEVDTVVPGHGPIATKAHVARLRDYLGHIRDAAKARYDAGLGAFEAARSIALDQWSDWGDAERIAVNVATLYREFSGDTNPPNVLELFSWMAQLHRDRAASR</sequence>
<dbReference type="SUPFAM" id="SSF56281">
    <property type="entry name" value="Metallo-hydrolase/oxidoreductase"/>
    <property type="match status" value="1"/>
</dbReference>
<dbReference type="RefSeq" id="WP_119782396.1">
    <property type="nucleotide sequence ID" value="NZ_QYUK01000011.1"/>
</dbReference>
<evidence type="ECO:0000259" key="2">
    <source>
        <dbReference type="SMART" id="SM00849"/>
    </source>
</evidence>
<name>A0A418WG99_9PROT</name>
<dbReference type="Pfam" id="PF00753">
    <property type="entry name" value="Lactamase_B"/>
    <property type="match status" value="1"/>
</dbReference>
<dbReference type="OrthoDB" id="9773738at2"/>
<dbReference type="Gene3D" id="3.60.15.10">
    <property type="entry name" value="Ribonuclease Z/Hydroxyacylglutathione hydrolase-like"/>
    <property type="match status" value="1"/>
</dbReference>
<dbReference type="InterPro" id="IPR001279">
    <property type="entry name" value="Metallo-B-lactamas"/>
</dbReference>
<dbReference type="GO" id="GO:0017001">
    <property type="term" value="P:antibiotic catabolic process"/>
    <property type="evidence" value="ECO:0007669"/>
    <property type="project" value="UniProtKB-ARBA"/>
</dbReference>
<dbReference type="PANTHER" id="PTHR42951:SF4">
    <property type="entry name" value="ACYL-COENZYME A THIOESTERASE MBLAC2"/>
    <property type="match status" value="1"/>
</dbReference>
<dbReference type="Proteomes" id="UP000284605">
    <property type="component" value="Unassembled WGS sequence"/>
</dbReference>
<protein>
    <submittedName>
        <fullName evidence="3">MBL fold metallo-hydrolase</fullName>
    </submittedName>
</protein>
<dbReference type="InterPro" id="IPR050855">
    <property type="entry name" value="NDM-1-like"/>
</dbReference>
<dbReference type="AlphaFoldDB" id="A0A418WG99"/>
<evidence type="ECO:0000313" key="3">
    <source>
        <dbReference type="EMBL" id="RJF88929.1"/>
    </source>
</evidence>
<reference evidence="3 4" key="1">
    <citation type="submission" date="2018-09" db="EMBL/GenBank/DDBJ databases">
        <authorList>
            <person name="Zhu H."/>
        </authorList>
    </citation>
    <scope>NUCLEOTIDE SEQUENCE [LARGE SCALE GENOMIC DNA]</scope>
    <source>
        <strain evidence="3 4">K1W22B-8</strain>
    </source>
</reference>